<keyword evidence="2" id="KW-0812">Transmembrane</keyword>
<feature type="transmembrane region" description="Helical" evidence="2">
    <location>
        <begin position="28"/>
        <end position="49"/>
    </location>
</feature>
<dbReference type="EMBL" id="MWIH01000006">
    <property type="protein sequence ID" value="OQO91180.1"/>
    <property type="molecule type" value="Genomic_DNA"/>
</dbReference>
<feature type="region of interest" description="Disordered" evidence="1">
    <location>
        <begin position="1"/>
        <end position="20"/>
    </location>
</feature>
<keyword evidence="2" id="KW-1133">Transmembrane helix</keyword>
<evidence type="ECO:0000256" key="2">
    <source>
        <dbReference type="SAM" id="Phobius"/>
    </source>
</evidence>
<sequence>MSEPSHLPPPPFPPAAPPTPKPRRGVPLVFGLVAGVLVGAGGIGLTWWLTTPSDGGGADADARAACEIADRTSTVDVREDSAANLHRWGAVVSLAAAAAEPGEKYDSLYEALNKPLLIFRQQYDTDSPEYAEAMQAAREACAAL</sequence>
<dbReference type="AlphaFoldDB" id="A0A1V9A2C3"/>
<gene>
    <name evidence="3" type="ORF">B1813_17025</name>
</gene>
<dbReference type="STRING" id="1962155.B1813_17025"/>
<protein>
    <submittedName>
        <fullName evidence="3">Uncharacterized protein</fullName>
    </submittedName>
</protein>
<reference evidence="3 4" key="1">
    <citation type="submission" date="2017-02" db="EMBL/GenBank/DDBJ databases">
        <title>Draft genome of Saccharomonospora sp. 154.</title>
        <authorList>
            <person name="Alonso-Carmona G.S."/>
            <person name="De La Haba R."/>
            <person name="Vera-Gargallo B."/>
            <person name="Sandoval-Trujillo A.H."/>
            <person name="Ramirez-Duran N."/>
            <person name="Ventosa A."/>
        </authorList>
    </citation>
    <scope>NUCLEOTIDE SEQUENCE [LARGE SCALE GENOMIC DNA]</scope>
    <source>
        <strain evidence="3 4">LRS4.154</strain>
    </source>
</reference>
<keyword evidence="4" id="KW-1185">Reference proteome</keyword>
<dbReference type="Proteomes" id="UP000192591">
    <property type="component" value="Unassembled WGS sequence"/>
</dbReference>
<keyword evidence="2" id="KW-0472">Membrane</keyword>
<accession>A0A1V9A2C3</accession>
<evidence type="ECO:0000313" key="4">
    <source>
        <dbReference type="Proteomes" id="UP000192591"/>
    </source>
</evidence>
<name>A0A1V9A2C3_SACPI</name>
<evidence type="ECO:0000313" key="3">
    <source>
        <dbReference type="EMBL" id="OQO91180.1"/>
    </source>
</evidence>
<dbReference type="RefSeq" id="WP_139794809.1">
    <property type="nucleotide sequence ID" value="NZ_MWIH01000006.1"/>
</dbReference>
<proteinExistence type="predicted"/>
<comment type="caution">
    <text evidence="3">The sequence shown here is derived from an EMBL/GenBank/DDBJ whole genome shotgun (WGS) entry which is preliminary data.</text>
</comment>
<organism evidence="3 4">
    <name type="scientific">Saccharomonospora piscinae</name>
    <dbReference type="NCBI Taxonomy" id="687388"/>
    <lineage>
        <taxon>Bacteria</taxon>
        <taxon>Bacillati</taxon>
        <taxon>Actinomycetota</taxon>
        <taxon>Actinomycetes</taxon>
        <taxon>Pseudonocardiales</taxon>
        <taxon>Pseudonocardiaceae</taxon>
        <taxon>Saccharomonospora</taxon>
    </lineage>
</organism>
<evidence type="ECO:0000256" key="1">
    <source>
        <dbReference type="SAM" id="MobiDB-lite"/>
    </source>
</evidence>